<evidence type="ECO:0000256" key="1">
    <source>
        <dbReference type="SAM" id="MobiDB-lite"/>
    </source>
</evidence>
<protein>
    <submittedName>
        <fullName evidence="2">Putative gypsy-type retrotransposon protein</fullName>
    </submittedName>
</protein>
<dbReference type="EMBL" id="DQ011607">
    <property type="protein sequence ID" value="AAZ06249.1"/>
    <property type="molecule type" value="Genomic_DNA"/>
</dbReference>
<sequence>MTDRRYAEGLSEDTLKDGPSGTRPEDRPELDLRRRPSHPPKWENPKSSKNKGIKGKGKADINVTERSNYNYRRPRAPGSNNFNKLMDGPCLYHLKLNHLAKDCHLLRWNTQ</sequence>
<accession>Q0P167</accession>
<dbReference type="AlphaFoldDB" id="Q0P167"/>
<feature type="region of interest" description="Disordered" evidence="1">
    <location>
        <begin position="1"/>
        <end position="82"/>
    </location>
</feature>
<proteinExistence type="predicted"/>
<gene>
    <name evidence="2" type="ORF">TQR14A11.5</name>
</gene>
<evidence type="ECO:0000313" key="2">
    <source>
        <dbReference type="EMBL" id="AAZ06249.1"/>
    </source>
</evidence>
<name>Q0P167_ORYSI</name>
<feature type="compositionally biased region" description="Basic and acidic residues" evidence="1">
    <location>
        <begin position="23"/>
        <end position="46"/>
    </location>
</feature>
<organism evidence="2">
    <name type="scientific">Oryza sativa subsp. indica</name>
    <name type="common">Rice</name>
    <dbReference type="NCBI Taxonomy" id="39946"/>
    <lineage>
        <taxon>Eukaryota</taxon>
        <taxon>Viridiplantae</taxon>
        <taxon>Streptophyta</taxon>
        <taxon>Embryophyta</taxon>
        <taxon>Tracheophyta</taxon>
        <taxon>Spermatophyta</taxon>
        <taxon>Magnoliopsida</taxon>
        <taxon>Liliopsida</taxon>
        <taxon>Poales</taxon>
        <taxon>Poaceae</taxon>
        <taxon>BOP clade</taxon>
        <taxon>Oryzoideae</taxon>
        <taxon>Oryzeae</taxon>
        <taxon>Oryzinae</taxon>
        <taxon>Oryza</taxon>
        <taxon>Oryza sativa</taxon>
    </lineage>
</organism>
<reference evidence="2" key="1">
    <citation type="journal article" date="2006" name="Nature">
        <title>Sub1A is an ethylene-response-factor-like gene that confers submergence tolerance to rice.</title>
        <authorList>
            <person name="Xu K."/>
            <person name="Xu X."/>
            <person name="Fukao T."/>
            <person name="Canlas P."/>
            <person name="Maghirang-Rodriguez R."/>
            <person name="Heuer S."/>
            <person name="Ismail A.M."/>
            <person name="Bailey-Serres J."/>
            <person name="Ronald P.C."/>
            <person name="Mackill D.J."/>
        </authorList>
    </citation>
    <scope>NUCLEOTIDE SEQUENCE</scope>
</reference>
<dbReference type="EMBL" id="DQ011604">
    <property type="protein sequence ID" value="AAZ06219.1"/>
    <property type="molecule type" value="Genomic_DNA"/>
</dbReference>